<evidence type="ECO:0000313" key="2">
    <source>
        <dbReference type="Proteomes" id="UP001064489"/>
    </source>
</evidence>
<proteinExistence type="predicted"/>
<comment type="caution">
    <text evidence="1">The sequence shown here is derived from an EMBL/GenBank/DDBJ whole genome shotgun (WGS) entry which is preliminary data.</text>
</comment>
<reference evidence="1" key="2">
    <citation type="submission" date="2023-02" db="EMBL/GenBank/DDBJ databases">
        <authorList>
            <person name="Swenson N.G."/>
            <person name="Wegrzyn J.L."/>
            <person name="Mcevoy S.L."/>
        </authorList>
    </citation>
    <scope>NUCLEOTIDE SEQUENCE</scope>
    <source>
        <strain evidence="1">91603</strain>
        <tissue evidence="1">Leaf</tissue>
    </source>
</reference>
<keyword evidence="2" id="KW-1185">Reference proteome</keyword>
<organism evidence="1 2">
    <name type="scientific">Acer negundo</name>
    <name type="common">Box elder</name>
    <dbReference type="NCBI Taxonomy" id="4023"/>
    <lineage>
        <taxon>Eukaryota</taxon>
        <taxon>Viridiplantae</taxon>
        <taxon>Streptophyta</taxon>
        <taxon>Embryophyta</taxon>
        <taxon>Tracheophyta</taxon>
        <taxon>Spermatophyta</taxon>
        <taxon>Magnoliopsida</taxon>
        <taxon>eudicotyledons</taxon>
        <taxon>Gunneridae</taxon>
        <taxon>Pentapetalae</taxon>
        <taxon>rosids</taxon>
        <taxon>malvids</taxon>
        <taxon>Sapindales</taxon>
        <taxon>Sapindaceae</taxon>
        <taxon>Hippocastanoideae</taxon>
        <taxon>Acereae</taxon>
        <taxon>Acer</taxon>
    </lineage>
</organism>
<accession>A0AAD5J439</accession>
<dbReference type="EMBL" id="JAJSOW010000100">
    <property type="protein sequence ID" value="KAI9185321.1"/>
    <property type="molecule type" value="Genomic_DNA"/>
</dbReference>
<dbReference type="AlphaFoldDB" id="A0AAD5J439"/>
<protein>
    <submittedName>
        <fullName evidence="1">Uncharacterized protein</fullName>
    </submittedName>
</protein>
<gene>
    <name evidence="1" type="ORF">LWI28_006185</name>
</gene>
<reference evidence="1" key="1">
    <citation type="journal article" date="2022" name="Plant J.">
        <title>Strategies of tolerance reflected in two North American maple genomes.</title>
        <authorList>
            <person name="McEvoy S.L."/>
            <person name="Sezen U.U."/>
            <person name="Trouern-Trend A."/>
            <person name="McMahon S.M."/>
            <person name="Schaberg P.G."/>
            <person name="Yang J."/>
            <person name="Wegrzyn J.L."/>
            <person name="Swenson N.G."/>
        </authorList>
    </citation>
    <scope>NUCLEOTIDE SEQUENCE</scope>
    <source>
        <strain evidence="1">91603</strain>
    </source>
</reference>
<evidence type="ECO:0000313" key="1">
    <source>
        <dbReference type="EMBL" id="KAI9185321.1"/>
    </source>
</evidence>
<dbReference type="Proteomes" id="UP001064489">
    <property type="component" value="Chromosome 3"/>
</dbReference>
<name>A0AAD5J439_ACENE</name>
<sequence length="171" mass="18768">MYGIQVMYKTSSLSGLCKGKGVLSNKQAWKPISLIVHNWKIVLDKNSVLGFGGAEEGDDIDSSYFEDREDGFLSHFPSLRGEPFIVNSAQLKGGQIVIDLGVGLGKERNCYTKKDSGFGDPNLDTSSGRNLGKLDSLHVFDAANNVVPVYEQELRLSFSDFSASYISETQF</sequence>